<gene>
    <name evidence="1" type="ORF">ARMSODRAFT_583821</name>
</gene>
<proteinExistence type="predicted"/>
<sequence length="170" mass="18902">MIMYCCSIAPDYCRFFTTGSPLNAVVTIVMLSPAYWGCRSGNHQPHYQKTLSSPSISHAVLLIAARKNVFSEPSMSFNSLKPSLVLFHHDQLTLDPTCMFPKVPIPTTSSRICFLSRWRQSSGKRNADQRNCCGWGGHRITICACCISAGLPSISHHVNLDGRPLRRCDT</sequence>
<dbReference type="AlphaFoldDB" id="A0A2H3BTU5"/>
<accession>A0A2H3BTU5</accession>
<dbReference type="Proteomes" id="UP000218334">
    <property type="component" value="Unassembled WGS sequence"/>
</dbReference>
<organism evidence="1 2">
    <name type="scientific">Armillaria solidipes</name>
    <dbReference type="NCBI Taxonomy" id="1076256"/>
    <lineage>
        <taxon>Eukaryota</taxon>
        <taxon>Fungi</taxon>
        <taxon>Dikarya</taxon>
        <taxon>Basidiomycota</taxon>
        <taxon>Agaricomycotina</taxon>
        <taxon>Agaricomycetes</taxon>
        <taxon>Agaricomycetidae</taxon>
        <taxon>Agaricales</taxon>
        <taxon>Marasmiineae</taxon>
        <taxon>Physalacriaceae</taxon>
        <taxon>Armillaria</taxon>
    </lineage>
</organism>
<protein>
    <submittedName>
        <fullName evidence="1">Uncharacterized protein</fullName>
    </submittedName>
</protein>
<dbReference type="EMBL" id="KZ293419">
    <property type="protein sequence ID" value="PBK74311.1"/>
    <property type="molecule type" value="Genomic_DNA"/>
</dbReference>
<name>A0A2H3BTU5_9AGAR</name>
<keyword evidence="2" id="KW-1185">Reference proteome</keyword>
<reference evidence="2" key="1">
    <citation type="journal article" date="2017" name="Nat. Ecol. Evol.">
        <title>Genome expansion and lineage-specific genetic innovations in the forest pathogenic fungi Armillaria.</title>
        <authorList>
            <person name="Sipos G."/>
            <person name="Prasanna A.N."/>
            <person name="Walter M.C."/>
            <person name="O'Connor E."/>
            <person name="Balint B."/>
            <person name="Krizsan K."/>
            <person name="Kiss B."/>
            <person name="Hess J."/>
            <person name="Varga T."/>
            <person name="Slot J."/>
            <person name="Riley R."/>
            <person name="Boka B."/>
            <person name="Rigling D."/>
            <person name="Barry K."/>
            <person name="Lee J."/>
            <person name="Mihaltcheva S."/>
            <person name="LaButti K."/>
            <person name="Lipzen A."/>
            <person name="Waldron R."/>
            <person name="Moloney N.M."/>
            <person name="Sperisen C."/>
            <person name="Kredics L."/>
            <person name="Vagvoelgyi C."/>
            <person name="Patrignani A."/>
            <person name="Fitzpatrick D."/>
            <person name="Nagy I."/>
            <person name="Doyle S."/>
            <person name="Anderson J.B."/>
            <person name="Grigoriev I.V."/>
            <person name="Gueldener U."/>
            <person name="Muensterkoetter M."/>
            <person name="Nagy L.G."/>
        </authorList>
    </citation>
    <scope>NUCLEOTIDE SEQUENCE [LARGE SCALE GENOMIC DNA]</scope>
    <source>
        <strain evidence="2">28-4</strain>
    </source>
</reference>
<evidence type="ECO:0000313" key="1">
    <source>
        <dbReference type="EMBL" id="PBK74311.1"/>
    </source>
</evidence>
<evidence type="ECO:0000313" key="2">
    <source>
        <dbReference type="Proteomes" id="UP000218334"/>
    </source>
</evidence>